<sequence length="567" mass="66200">MKINGGRRRIRALGRSRRALWWRRMAQKKYLQAKLTQFLREDRIQLWKPPYTDENKEVNLALKDLAKKYSDKLECCENEVEKVIEEIRRKAIERGTGNENYKTTGIATIEVFLPPRLRKDRKTLLETRLHITGKELRSKIAETFGFQENYIKIVINKKQLQLGKSLEEQGVKHNVKAMVLELKQSEEDARKNFQDEEEEQNEAKLKEKRIQRTKRGLEILAERAEMVVDPETTPYLDIANQTGRSIEIPSSERKALMLAMGYHEKGRAFLKRKEYGIALPCLLDADRYFCECCTELLDTVDNYAVLQLDIVWCYFRLEQLECLDDAEKKLNLAQKCFKNCYGENHQRLVNIKGNCGKEKVLFLRLYLLQGIRNFHSGNGEEASEYLNKARQLFKELYIDPSKVHSLLQLGFTAQEARLGLRACDGNVDHAATHITSRREELAQIRKEEKEKKRLCLENVNALKGMGYSTHAARQALQQARGNLDEALRILLSTPRMWFSDSDSETSNHQESPSQENIDQVPLVPQQMKIWRQRPSTKYWKIFQSTKKIISTRLWKTKKLLLQSTYPT</sequence>
<dbReference type="CTD" id="51667"/>
<dbReference type="InterPro" id="IPR015940">
    <property type="entry name" value="UBA"/>
</dbReference>
<dbReference type="PANTHER" id="PTHR12948:SF3">
    <property type="entry name" value="NEDD8 ULTIMATE BUSTER 1"/>
    <property type="match status" value="1"/>
</dbReference>
<dbReference type="PANTHER" id="PTHR12948">
    <property type="entry name" value="NEDD8 ULTIMATE BUSTER-1 BS4 PROTEIN"/>
    <property type="match status" value="1"/>
</dbReference>
<dbReference type="CDD" id="cd14291">
    <property type="entry name" value="UBA1_NUB1_like"/>
    <property type="match status" value="1"/>
</dbReference>
<dbReference type="Pfam" id="PF18037">
    <property type="entry name" value="Ubiquitin_5"/>
    <property type="match status" value="1"/>
</dbReference>
<dbReference type="SUPFAM" id="SSF46934">
    <property type="entry name" value="UBA-like"/>
    <property type="match status" value="2"/>
</dbReference>
<keyword evidence="9" id="KW-1185">Reference proteome</keyword>
<evidence type="ECO:0000256" key="2">
    <source>
        <dbReference type="ARBA" id="ARBA00022737"/>
    </source>
</evidence>
<evidence type="ECO:0000256" key="1">
    <source>
        <dbReference type="ARBA" id="ARBA00004123"/>
    </source>
</evidence>
<dbReference type="RefSeq" id="XP_023377562.1">
    <property type="nucleotide sequence ID" value="XM_023521794.1"/>
</dbReference>
<keyword evidence="3 7" id="KW-0175">Coiled coil</keyword>
<dbReference type="GO" id="GO:2000058">
    <property type="term" value="P:regulation of ubiquitin-dependent protein catabolic process"/>
    <property type="evidence" value="ECO:0007669"/>
    <property type="project" value="TreeGrafter"/>
</dbReference>
<dbReference type="InterPro" id="IPR058666">
    <property type="entry name" value="SASH1/NUB1_homeodomain"/>
</dbReference>
<dbReference type="Gene3D" id="3.10.20.90">
    <property type="entry name" value="Phosphatidylinositol 3-kinase Catalytic Subunit, Chain A, domain 1"/>
    <property type="match status" value="1"/>
</dbReference>
<dbReference type="InterPro" id="IPR011990">
    <property type="entry name" value="TPR-like_helical_dom_sf"/>
</dbReference>
<dbReference type="GeneID" id="105303763"/>
<gene>
    <name evidence="10" type="primary">NUB1</name>
</gene>
<feature type="domain" description="UBA" evidence="8">
    <location>
        <begin position="447"/>
        <end position="493"/>
    </location>
</feature>
<evidence type="ECO:0000313" key="9">
    <source>
        <dbReference type="Proteomes" id="UP000515202"/>
    </source>
</evidence>
<organism evidence="9 10">
    <name type="scientific">Pteropus vampyrus</name>
    <name type="common">Large flying fox</name>
    <dbReference type="NCBI Taxonomy" id="132908"/>
    <lineage>
        <taxon>Eukaryota</taxon>
        <taxon>Metazoa</taxon>
        <taxon>Chordata</taxon>
        <taxon>Craniata</taxon>
        <taxon>Vertebrata</taxon>
        <taxon>Euteleostomi</taxon>
        <taxon>Mammalia</taxon>
        <taxon>Eutheria</taxon>
        <taxon>Laurasiatheria</taxon>
        <taxon>Chiroptera</taxon>
        <taxon>Yinpterochiroptera</taxon>
        <taxon>Pteropodoidea</taxon>
        <taxon>Pteropodidae</taxon>
        <taxon>Pteropodinae</taxon>
        <taxon>Pteropus</taxon>
    </lineage>
</organism>
<dbReference type="PROSITE" id="PS50030">
    <property type="entry name" value="UBA"/>
    <property type="match status" value="2"/>
</dbReference>
<keyword evidence="2" id="KW-0677">Repeat</keyword>
<keyword evidence="4" id="KW-0539">Nucleus</keyword>
<dbReference type="InterPro" id="IPR029071">
    <property type="entry name" value="Ubiquitin-like_domsf"/>
</dbReference>
<feature type="coiled-coil region" evidence="7">
    <location>
        <begin position="179"/>
        <end position="206"/>
    </location>
</feature>
<proteinExistence type="predicted"/>
<reference evidence="10" key="1">
    <citation type="submission" date="2025-08" db="UniProtKB">
        <authorList>
            <consortium name="RefSeq"/>
        </authorList>
    </citation>
    <scope>IDENTIFICATION</scope>
    <source>
        <tissue evidence="10">Kidney</tissue>
    </source>
</reference>
<dbReference type="CDD" id="cd17062">
    <property type="entry name" value="Ubl_NUB1"/>
    <property type="match status" value="1"/>
</dbReference>
<dbReference type="InterPro" id="IPR041207">
    <property type="entry name" value="NUB1_ubiquitin-like_dom"/>
</dbReference>
<evidence type="ECO:0000256" key="4">
    <source>
        <dbReference type="ARBA" id="ARBA00023242"/>
    </source>
</evidence>
<comment type="subcellular location">
    <subcellularLocation>
        <location evidence="1">Nucleus</location>
    </subcellularLocation>
</comment>
<dbReference type="SUPFAM" id="SSF54236">
    <property type="entry name" value="Ubiquitin-like"/>
    <property type="match status" value="1"/>
</dbReference>
<feature type="domain" description="UBA" evidence="8">
    <location>
        <begin position="397"/>
        <end position="437"/>
    </location>
</feature>
<protein>
    <recommendedName>
        <fullName evidence="5">NEDD8 ultimate buster 1</fullName>
    </recommendedName>
    <alternativeName>
        <fullName evidence="6">Negative regulator of ubiquitin-like proteins 1</fullName>
    </alternativeName>
</protein>
<evidence type="ECO:0000256" key="6">
    <source>
        <dbReference type="ARBA" id="ARBA00080996"/>
    </source>
</evidence>
<evidence type="ECO:0000313" key="10">
    <source>
        <dbReference type="RefSeq" id="XP_023377562.1"/>
    </source>
</evidence>
<accession>A0A6P6BR77</accession>
<dbReference type="SMART" id="SM00165">
    <property type="entry name" value="UBA"/>
    <property type="match status" value="2"/>
</dbReference>
<dbReference type="FunFam" id="3.10.20.90:FF:000151">
    <property type="entry name" value="NEDD8 ultimate buster 1 isoform X1"/>
    <property type="match status" value="1"/>
</dbReference>
<evidence type="ECO:0000256" key="3">
    <source>
        <dbReference type="ARBA" id="ARBA00023054"/>
    </source>
</evidence>
<evidence type="ECO:0000259" key="8">
    <source>
        <dbReference type="PROSITE" id="PS50030"/>
    </source>
</evidence>
<dbReference type="Proteomes" id="UP000515202">
    <property type="component" value="Unplaced"/>
</dbReference>
<dbReference type="Pfam" id="PF00627">
    <property type="entry name" value="UBA"/>
    <property type="match status" value="2"/>
</dbReference>
<evidence type="ECO:0000256" key="7">
    <source>
        <dbReference type="SAM" id="Coils"/>
    </source>
</evidence>
<dbReference type="InterPro" id="IPR009060">
    <property type="entry name" value="UBA-like_sf"/>
</dbReference>
<dbReference type="GO" id="GO:0051603">
    <property type="term" value="P:proteolysis involved in protein catabolic process"/>
    <property type="evidence" value="ECO:0007669"/>
    <property type="project" value="UniProtKB-ARBA"/>
</dbReference>
<dbReference type="InterPro" id="IPR039749">
    <property type="entry name" value="NUB1"/>
</dbReference>
<dbReference type="GO" id="GO:0005634">
    <property type="term" value="C:nucleus"/>
    <property type="evidence" value="ECO:0007669"/>
    <property type="project" value="UniProtKB-SubCell"/>
</dbReference>
<feature type="coiled-coil region" evidence="7">
    <location>
        <begin position="59"/>
        <end position="93"/>
    </location>
</feature>
<dbReference type="Gene3D" id="1.10.8.10">
    <property type="entry name" value="DNA helicase RuvA subunit, C-terminal domain"/>
    <property type="match status" value="2"/>
</dbReference>
<dbReference type="AlphaFoldDB" id="A0A6P6BR77"/>
<dbReference type="SUPFAM" id="SSF48452">
    <property type="entry name" value="TPR-like"/>
    <property type="match status" value="1"/>
</dbReference>
<name>A0A6P6BR77_PTEVA</name>
<dbReference type="Pfam" id="PF26285">
    <property type="entry name" value="SASH1_Homeodomain"/>
    <property type="match status" value="1"/>
</dbReference>
<evidence type="ECO:0000256" key="5">
    <source>
        <dbReference type="ARBA" id="ARBA00072978"/>
    </source>
</evidence>